<dbReference type="PANTHER" id="PTHR23048:SF0">
    <property type="entry name" value="CALMODULIN LIKE 3"/>
    <property type="match status" value="1"/>
</dbReference>
<reference evidence="6 7" key="1">
    <citation type="submission" date="2019-01" db="EMBL/GenBank/DDBJ databases">
        <title>A draft genome assembly of the solar-powered sea slug Elysia chlorotica.</title>
        <authorList>
            <person name="Cai H."/>
            <person name="Li Q."/>
            <person name="Fang X."/>
            <person name="Li J."/>
            <person name="Curtis N.E."/>
            <person name="Altenburger A."/>
            <person name="Shibata T."/>
            <person name="Feng M."/>
            <person name="Maeda T."/>
            <person name="Schwartz J.A."/>
            <person name="Shigenobu S."/>
            <person name="Lundholm N."/>
            <person name="Nishiyama T."/>
            <person name="Yang H."/>
            <person name="Hasebe M."/>
            <person name="Li S."/>
            <person name="Pierce S.K."/>
            <person name="Wang J."/>
        </authorList>
    </citation>
    <scope>NUCLEOTIDE SEQUENCE [LARGE SCALE GENOMIC DNA]</scope>
    <source>
        <strain evidence="6">EC2010</strain>
        <tissue evidence="6">Whole organism of an adult</tissue>
    </source>
</reference>
<keyword evidence="1" id="KW-0677">Repeat</keyword>
<dbReference type="SUPFAM" id="SSF47473">
    <property type="entry name" value="EF-hand"/>
    <property type="match status" value="1"/>
</dbReference>
<dbReference type="GO" id="GO:0016460">
    <property type="term" value="C:myosin II complex"/>
    <property type="evidence" value="ECO:0007669"/>
    <property type="project" value="TreeGrafter"/>
</dbReference>
<dbReference type="GO" id="GO:0005509">
    <property type="term" value="F:calcium ion binding"/>
    <property type="evidence" value="ECO:0007669"/>
    <property type="project" value="InterPro"/>
</dbReference>
<feature type="compositionally biased region" description="Acidic residues" evidence="4">
    <location>
        <begin position="176"/>
        <end position="199"/>
    </location>
</feature>
<gene>
    <name evidence="6" type="ORF">EGW08_000209</name>
</gene>
<sequence length="222" mass="24730">MAKYIPPALLLAPPEPVSPKRKRGGYKDPLLSPELREAFRLFDKDGDGSISTEELGTVMRNLGQFPSMDELNQMLREIDIDGDGTFSFEEFVQVMANVGGISEGGEENEEEELRQAFRVFDKSKCGYITPSDLRAVLQCMGEELSEEEIDDMIAEVDIDGDGKIDFEEFIACMRSDEEDEDEDGDDDEGDDDDDDDEEEKTPGRRDSNDELSNRGDTSTGAA</sequence>
<dbReference type="InterPro" id="IPR018247">
    <property type="entry name" value="EF_Hand_1_Ca_BS"/>
</dbReference>
<dbReference type="Gene3D" id="1.10.238.10">
    <property type="entry name" value="EF-hand"/>
    <property type="match status" value="3"/>
</dbReference>
<dbReference type="Pfam" id="PF13499">
    <property type="entry name" value="EF-hand_7"/>
    <property type="match status" value="2"/>
</dbReference>
<dbReference type="EMBL" id="RQTK01000003">
    <property type="protein sequence ID" value="RUS91996.1"/>
    <property type="molecule type" value="Genomic_DNA"/>
</dbReference>
<feature type="domain" description="EF-hand" evidence="5">
    <location>
        <begin position="144"/>
        <end position="179"/>
    </location>
</feature>
<comment type="caution">
    <text evidence="6">The sequence shown here is derived from an EMBL/GenBank/DDBJ whole genome shotgun (WGS) entry which is preliminary data.</text>
</comment>
<dbReference type="CDD" id="cd00051">
    <property type="entry name" value="EFh"/>
    <property type="match status" value="2"/>
</dbReference>
<name>A0A3S1CGI3_ELYCH</name>
<evidence type="ECO:0000259" key="5">
    <source>
        <dbReference type="PROSITE" id="PS50222"/>
    </source>
</evidence>
<evidence type="ECO:0000313" key="7">
    <source>
        <dbReference type="Proteomes" id="UP000271974"/>
    </source>
</evidence>
<evidence type="ECO:0000256" key="1">
    <source>
        <dbReference type="ARBA" id="ARBA00022737"/>
    </source>
</evidence>
<organism evidence="6 7">
    <name type="scientific">Elysia chlorotica</name>
    <name type="common">Eastern emerald elysia</name>
    <name type="synonym">Sea slug</name>
    <dbReference type="NCBI Taxonomy" id="188477"/>
    <lineage>
        <taxon>Eukaryota</taxon>
        <taxon>Metazoa</taxon>
        <taxon>Spiralia</taxon>
        <taxon>Lophotrochozoa</taxon>
        <taxon>Mollusca</taxon>
        <taxon>Gastropoda</taxon>
        <taxon>Heterobranchia</taxon>
        <taxon>Euthyneura</taxon>
        <taxon>Panpulmonata</taxon>
        <taxon>Sacoglossa</taxon>
        <taxon>Placobranchoidea</taxon>
        <taxon>Plakobranchidae</taxon>
        <taxon>Elysia</taxon>
    </lineage>
</organism>
<dbReference type="SMART" id="SM00054">
    <property type="entry name" value="EFh"/>
    <property type="match status" value="4"/>
</dbReference>
<dbReference type="InterPro" id="IPR002048">
    <property type="entry name" value="EF_hand_dom"/>
</dbReference>
<keyword evidence="2" id="KW-0106">Calcium</keyword>
<evidence type="ECO:0000313" key="6">
    <source>
        <dbReference type="EMBL" id="RUS91996.1"/>
    </source>
</evidence>
<dbReference type="AlphaFoldDB" id="A0A3S1CGI3"/>
<keyword evidence="3" id="KW-0514">Muscle protein</keyword>
<feature type="domain" description="EF-hand" evidence="5">
    <location>
        <begin position="30"/>
        <end position="65"/>
    </location>
</feature>
<proteinExistence type="predicted"/>
<evidence type="ECO:0000256" key="4">
    <source>
        <dbReference type="SAM" id="MobiDB-lite"/>
    </source>
</evidence>
<evidence type="ECO:0000256" key="2">
    <source>
        <dbReference type="ARBA" id="ARBA00022837"/>
    </source>
</evidence>
<evidence type="ECO:0000256" key="3">
    <source>
        <dbReference type="ARBA" id="ARBA00023179"/>
    </source>
</evidence>
<dbReference type="PROSITE" id="PS50222">
    <property type="entry name" value="EF_HAND_2"/>
    <property type="match status" value="4"/>
</dbReference>
<dbReference type="STRING" id="188477.A0A3S1CGI3"/>
<accession>A0A3S1CGI3</accession>
<feature type="domain" description="EF-hand" evidence="5">
    <location>
        <begin position="66"/>
        <end position="101"/>
    </location>
</feature>
<dbReference type="FunFam" id="1.10.238.10:FF:000001">
    <property type="entry name" value="Calmodulin 1"/>
    <property type="match status" value="2"/>
</dbReference>
<dbReference type="InterPro" id="IPR050230">
    <property type="entry name" value="CALM/Myosin/TropC-like"/>
</dbReference>
<dbReference type="InterPro" id="IPR011992">
    <property type="entry name" value="EF-hand-dom_pair"/>
</dbReference>
<dbReference type="OrthoDB" id="26525at2759"/>
<feature type="compositionally biased region" description="Basic and acidic residues" evidence="4">
    <location>
        <begin position="200"/>
        <end position="213"/>
    </location>
</feature>
<dbReference type="PROSITE" id="PS00018">
    <property type="entry name" value="EF_HAND_1"/>
    <property type="match status" value="2"/>
</dbReference>
<feature type="domain" description="EF-hand" evidence="5">
    <location>
        <begin position="108"/>
        <end position="143"/>
    </location>
</feature>
<protein>
    <recommendedName>
        <fullName evidence="5">EF-hand domain-containing protein</fullName>
    </recommendedName>
</protein>
<keyword evidence="7" id="KW-1185">Reference proteome</keyword>
<dbReference type="Proteomes" id="UP000271974">
    <property type="component" value="Unassembled WGS sequence"/>
</dbReference>
<dbReference type="PANTHER" id="PTHR23048">
    <property type="entry name" value="MYOSIN LIGHT CHAIN 1, 3"/>
    <property type="match status" value="1"/>
</dbReference>
<feature type="region of interest" description="Disordered" evidence="4">
    <location>
        <begin position="172"/>
        <end position="222"/>
    </location>
</feature>